<evidence type="ECO:0000256" key="1">
    <source>
        <dbReference type="ARBA" id="ARBA00007689"/>
    </source>
</evidence>
<evidence type="ECO:0000313" key="3">
    <source>
        <dbReference type="EMBL" id="MBA8889851.1"/>
    </source>
</evidence>
<dbReference type="Pfam" id="PF03795">
    <property type="entry name" value="YCII"/>
    <property type="match status" value="1"/>
</dbReference>
<gene>
    <name evidence="3" type="ORF">FHW12_004098</name>
</gene>
<reference evidence="3 4" key="1">
    <citation type="submission" date="2020-07" db="EMBL/GenBank/DDBJ databases">
        <title>Genomic Encyclopedia of Type Strains, Phase IV (KMG-V): Genome sequencing to study the core and pangenomes of soil and plant-associated prokaryotes.</title>
        <authorList>
            <person name="Whitman W."/>
        </authorList>
    </citation>
    <scope>NUCLEOTIDE SEQUENCE [LARGE SCALE GENOMIC DNA]</scope>
    <source>
        <strain evidence="3 4">RH2WT43</strain>
    </source>
</reference>
<dbReference type="Gene3D" id="3.30.70.1060">
    <property type="entry name" value="Dimeric alpha+beta barrel"/>
    <property type="match status" value="1"/>
</dbReference>
<dbReference type="AlphaFoldDB" id="A0A839FCK1"/>
<dbReference type="PANTHER" id="PTHR35174">
    <property type="entry name" value="BLL7171 PROTEIN-RELATED"/>
    <property type="match status" value="1"/>
</dbReference>
<accession>A0A839FCK1</accession>
<organism evidence="3 4">
    <name type="scientific">Dokdonella fugitiva</name>
    <dbReference type="NCBI Taxonomy" id="328517"/>
    <lineage>
        <taxon>Bacteria</taxon>
        <taxon>Pseudomonadati</taxon>
        <taxon>Pseudomonadota</taxon>
        <taxon>Gammaproteobacteria</taxon>
        <taxon>Lysobacterales</taxon>
        <taxon>Rhodanobacteraceae</taxon>
        <taxon>Dokdonella</taxon>
    </lineage>
</organism>
<protein>
    <recommendedName>
        <fullName evidence="2">YCII-related domain-containing protein</fullName>
    </recommendedName>
</protein>
<sequence length="129" mass="14017">MTDDSEYLVLSRGQWDADARPEDIQRAIDAFYLWLDGLVAAGRMKRGQRLAPARRLVTRGHGVVDGPYGEAKEVIGGYWFVIAASLDEAAAIAAGNPCLRYGLSYEIRPIEHAPARAEAISCETPARGG</sequence>
<evidence type="ECO:0000259" key="2">
    <source>
        <dbReference type="Pfam" id="PF03795"/>
    </source>
</evidence>
<dbReference type="Proteomes" id="UP000550401">
    <property type="component" value="Unassembled WGS sequence"/>
</dbReference>
<comment type="caution">
    <text evidence="3">The sequence shown here is derived from an EMBL/GenBank/DDBJ whole genome shotgun (WGS) entry which is preliminary data.</text>
</comment>
<dbReference type="RefSeq" id="WP_182532880.1">
    <property type="nucleotide sequence ID" value="NZ_JACGXL010000008.1"/>
</dbReference>
<proteinExistence type="inferred from homology"/>
<feature type="domain" description="YCII-related" evidence="2">
    <location>
        <begin position="26"/>
        <end position="109"/>
    </location>
</feature>
<dbReference type="PANTHER" id="PTHR35174:SF3">
    <property type="entry name" value="BLL7171 PROTEIN"/>
    <property type="match status" value="1"/>
</dbReference>
<evidence type="ECO:0000313" key="4">
    <source>
        <dbReference type="Proteomes" id="UP000550401"/>
    </source>
</evidence>
<dbReference type="InterPro" id="IPR005545">
    <property type="entry name" value="YCII"/>
</dbReference>
<dbReference type="SUPFAM" id="SSF54909">
    <property type="entry name" value="Dimeric alpha+beta barrel"/>
    <property type="match status" value="1"/>
</dbReference>
<name>A0A839FCK1_9GAMM</name>
<dbReference type="EMBL" id="JACGXL010000008">
    <property type="protein sequence ID" value="MBA8889851.1"/>
    <property type="molecule type" value="Genomic_DNA"/>
</dbReference>
<comment type="similarity">
    <text evidence="1">Belongs to the YciI family.</text>
</comment>
<dbReference type="InterPro" id="IPR011008">
    <property type="entry name" value="Dimeric_a/b-barrel"/>
</dbReference>
<keyword evidence="4" id="KW-1185">Reference proteome</keyword>